<dbReference type="Pfam" id="PF17762">
    <property type="entry name" value="HTH_ParB"/>
    <property type="match status" value="1"/>
</dbReference>
<evidence type="ECO:0000313" key="5">
    <source>
        <dbReference type="Proteomes" id="UP000622890"/>
    </source>
</evidence>
<dbReference type="NCBIfam" id="TIGR00180">
    <property type="entry name" value="parB_part"/>
    <property type="match status" value="1"/>
</dbReference>
<evidence type="ECO:0000256" key="2">
    <source>
        <dbReference type="ARBA" id="ARBA00022829"/>
    </source>
</evidence>
<protein>
    <submittedName>
        <fullName evidence="4">ParB/RepB/Spo0J family partition protein</fullName>
    </submittedName>
</protein>
<dbReference type="InterPro" id="IPR036086">
    <property type="entry name" value="ParB/Sulfiredoxin_sf"/>
</dbReference>
<dbReference type="InterPro" id="IPR050336">
    <property type="entry name" value="Chromosome_partition/occlusion"/>
</dbReference>
<evidence type="ECO:0000313" key="4">
    <source>
        <dbReference type="EMBL" id="MBK4739089.1"/>
    </source>
</evidence>
<dbReference type="Proteomes" id="UP000622890">
    <property type="component" value="Unassembled WGS sequence"/>
</dbReference>
<evidence type="ECO:0000259" key="3">
    <source>
        <dbReference type="SMART" id="SM00470"/>
    </source>
</evidence>
<dbReference type="RefSeq" id="WP_200598459.1">
    <property type="nucleotide sequence ID" value="NZ_JAEPBG010000037.1"/>
</dbReference>
<dbReference type="Gene3D" id="1.10.10.2830">
    <property type="match status" value="1"/>
</dbReference>
<feature type="domain" description="ParB-like N-terminal" evidence="3">
    <location>
        <begin position="79"/>
        <end position="172"/>
    </location>
</feature>
<dbReference type="SUPFAM" id="SSF109709">
    <property type="entry name" value="KorB DNA-binding domain-like"/>
    <property type="match status" value="1"/>
</dbReference>
<dbReference type="AlphaFoldDB" id="A0A934WAI5"/>
<dbReference type="Pfam" id="PF02195">
    <property type="entry name" value="ParB_N"/>
    <property type="match status" value="1"/>
</dbReference>
<comment type="similarity">
    <text evidence="1">Belongs to the ParB family.</text>
</comment>
<dbReference type="SMART" id="SM00470">
    <property type="entry name" value="ParB"/>
    <property type="match status" value="1"/>
</dbReference>
<dbReference type="SUPFAM" id="SSF110849">
    <property type="entry name" value="ParB/Sulfiredoxin"/>
    <property type="match status" value="1"/>
</dbReference>
<dbReference type="EMBL" id="JAEPBG010000037">
    <property type="protein sequence ID" value="MBK4739089.1"/>
    <property type="molecule type" value="Genomic_DNA"/>
</dbReference>
<gene>
    <name evidence="4" type="ORF">JJB74_31185</name>
</gene>
<proteinExistence type="inferred from homology"/>
<sequence>MNAKADRKSLLRSSIKSETASVEKRFDPQELDKRYEAAEDALAGRPLGLAGPRLDASLAAADLRAEIGASSDANAKVIIRIPIDKAHDNPFNARQIYDPETVKSLAASLATRGQLVAAPAITHPSMPGHYLLIDGHYRKRALLAAGKTEIECVVHDVSDELDMYRMSYLINEERNAQSPLDNALAWQKLLDEAKVADGEGIAELIGISPAAVAKTMALLKMPQSALDKMREYPTKFGVAIGYEVYRISKIVAEKELLDLMERVVKDDLSSRALEQVRAKLEEAKPRKKKEVSRQYRINSGPAQIGFIKEWDSGKVAFEVNLADPKEREALVDELKRRFNLSENH</sequence>
<organism evidence="4 5">
    <name type="scientific">Noviherbaspirillum pedocola</name>
    <dbReference type="NCBI Taxonomy" id="2801341"/>
    <lineage>
        <taxon>Bacteria</taxon>
        <taxon>Pseudomonadati</taxon>
        <taxon>Pseudomonadota</taxon>
        <taxon>Betaproteobacteria</taxon>
        <taxon>Burkholderiales</taxon>
        <taxon>Oxalobacteraceae</taxon>
        <taxon>Noviherbaspirillum</taxon>
    </lineage>
</organism>
<keyword evidence="2" id="KW-0159">Chromosome partition</keyword>
<dbReference type="GO" id="GO:0003677">
    <property type="term" value="F:DNA binding"/>
    <property type="evidence" value="ECO:0007669"/>
    <property type="project" value="InterPro"/>
</dbReference>
<dbReference type="GO" id="GO:0005694">
    <property type="term" value="C:chromosome"/>
    <property type="evidence" value="ECO:0007669"/>
    <property type="project" value="TreeGrafter"/>
</dbReference>
<name>A0A934WAI5_9BURK</name>
<evidence type="ECO:0000256" key="1">
    <source>
        <dbReference type="ARBA" id="ARBA00006295"/>
    </source>
</evidence>
<reference evidence="4" key="1">
    <citation type="submission" date="2021-01" db="EMBL/GenBank/DDBJ databases">
        <title>Genome sequence of strain Noviherbaspirillum sp. DKR-6.</title>
        <authorList>
            <person name="Chaudhary D.K."/>
        </authorList>
    </citation>
    <scope>NUCLEOTIDE SEQUENCE</scope>
    <source>
        <strain evidence="4">DKR-6</strain>
    </source>
</reference>
<dbReference type="PANTHER" id="PTHR33375">
    <property type="entry name" value="CHROMOSOME-PARTITIONING PROTEIN PARB-RELATED"/>
    <property type="match status" value="1"/>
</dbReference>
<keyword evidence="5" id="KW-1185">Reference proteome</keyword>
<dbReference type="GO" id="GO:0007059">
    <property type="term" value="P:chromosome segregation"/>
    <property type="evidence" value="ECO:0007669"/>
    <property type="project" value="UniProtKB-KW"/>
</dbReference>
<comment type="caution">
    <text evidence="4">The sequence shown here is derived from an EMBL/GenBank/DDBJ whole genome shotgun (WGS) entry which is preliminary data.</text>
</comment>
<dbReference type="PANTHER" id="PTHR33375:SF1">
    <property type="entry name" value="CHROMOSOME-PARTITIONING PROTEIN PARB-RELATED"/>
    <property type="match status" value="1"/>
</dbReference>
<accession>A0A934WAI5</accession>
<dbReference type="InterPro" id="IPR004437">
    <property type="entry name" value="ParB/RepB/Spo0J"/>
</dbReference>
<dbReference type="Gene3D" id="3.90.1530.30">
    <property type="match status" value="1"/>
</dbReference>
<dbReference type="InterPro" id="IPR003115">
    <property type="entry name" value="ParB_N"/>
</dbReference>
<dbReference type="InterPro" id="IPR041468">
    <property type="entry name" value="HTH_ParB/Spo0J"/>
</dbReference>